<keyword evidence="1" id="KW-0812">Transmembrane</keyword>
<dbReference type="AlphaFoldDB" id="A0A7J6WM66"/>
<sequence>MRLFKWFIVTCCMISDLYVFYMPFAFMNVDSDVDEASRLLDQGVKETLWIMNWVVSGTFADHDPDPDLRCPLFLPRNVSVGALKGGALAGAKAEAYLDLVHLLSNLIVVGLLTEKIIRLESKIIFQIPPGHLVDVLYLTAEILTALKNVGWELC</sequence>
<organism evidence="2 3">
    <name type="scientific">Thalictrum thalictroides</name>
    <name type="common">Rue-anemone</name>
    <name type="synonym">Anemone thalictroides</name>
    <dbReference type="NCBI Taxonomy" id="46969"/>
    <lineage>
        <taxon>Eukaryota</taxon>
        <taxon>Viridiplantae</taxon>
        <taxon>Streptophyta</taxon>
        <taxon>Embryophyta</taxon>
        <taxon>Tracheophyta</taxon>
        <taxon>Spermatophyta</taxon>
        <taxon>Magnoliopsida</taxon>
        <taxon>Ranunculales</taxon>
        <taxon>Ranunculaceae</taxon>
        <taxon>Thalictroideae</taxon>
        <taxon>Thalictrum</taxon>
    </lineage>
</organism>
<evidence type="ECO:0000313" key="2">
    <source>
        <dbReference type="EMBL" id="KAF5198456.1"/>
    </source>
</evidence>
<evidence type="ECO:0000256" key="1">
    <source>
        <dbReference type="SAM" id="Phobius"/>
    </source>
</evidence>
<name>A0A7J6WM66_THATH</name>
<evidence type="ECO:0000313" key="3">
    <source>
        <dbReference type="Proteomes" id="UP000554482"/>
    </source>
</evidence>
<reference evidence="2 3" key="1">
    <citation type="submission" date="2020-06" db="EMBL/GenBank/DDBJ databases">
        <title>Transcriptomic and genomic resources for Thalictrum thalictroides and T. hernandezii: Facilitating candidate gene discovery in an emerging model plant lineage.</title>
        <authorList>
            <person name="Arias T."/>
            <person name="Riano-Pachon D.M."/>
            <person name="Di Stilio V.S."/>
        </authorList>
    </citation>
    <scope>NUCLEOTIDE SEQUENCE [LARGE SCALE GENOMIC DNA]</scope>
    <source>
        <strain evidence="3">cv. WT478/WT964</strain>
        <tissue evidence="2">Leaves</tissue>
    </source>
</reference>
<dbReference type="Proteomes" id="UP000554482">
    <property type="component" value="Unassembled WGS sequence"/>
</dbReference>
<protein>
    <submittedName>
        <fullName evidence="2">Uncharacterized protein</fullName>
    </submittedName>
</protein>
<feature type="transmembrane region" description="Helical" evidence="1">
    <location>
        <begin position="6"/>
        <end position="29"/>
    </location>
</feature>
<gene>
    <name evidence="2" type="ORF">FRX31_011956</name>
</gene>
<keyword evidence="1" id="KW-1133">Transmembrane helix</keyword>
<keyword evidence="1" id="KW-0472">Membrane</keyword>
<dbReference type="EMBL" id="JABWDY010013210">
    <property type="protein sequence ID" value="KAF5198456.1"/>
    <property type="molecule type" value="Genomic_DNA"/>
</dbReference>
<proteinExistence type="predicted"/>
<accession>A0A7J6WM66</accession>
<comment type="caution">
    <text evidence="2">The sequence shown here is derived from an EMBL/GenBank/DDBJ whole genome shotgun (WGS) entry which is preliminary data.</text>
</comment>
<keyword evidence="3" id="KW-1185">Reference proteome</keyword>